<sequence>MVIEVLTSRATISSINDLYHIALDSGRDGIKEALEELGL</sequence>
<evidence type="ECO:0000313" key="1">
    <source>
        <dbReference type="EMBL" id="KYH28377.1"/>
    </source>
</evidence>
<protein>
    <submittedName>
        <fullName evidence="1">Uncharacterized protein</fullName>
    </submittedName>
</protein>
<dbReference type="AlphaFoldDB" id="A0A151ALU8"/>
<organism evidence="1 2">
    <name type="scientific">Clostridium colicanis DSM 13634</name>
    <dbReference type="NCBI Taxonomy" id="1121305"/>
    <lineage>
        <taxon>Bacteria</taxon>
        <taxon>Bacillati</taxon>
        <taxon>Bacillota</taxon>
        <taxon>Clostridia</taxon>
        <taxon>Eubacteriales</taxon>
        <taxon>Clostridiaceae</taxon>
        <taxon>Clostridium</taxon>
    </lineage>
</organism>
<dbReference type="Proteomes" id="UP000075374">
    <property type="component" value="Unassembled WGS sequence"/>
</dbReference>
<accession>A0A151ALU8</accession>
<dbReference type="EMBL" id="LTBB01000011">
    <property type="protein sequence ID" value="KYH28377.1"/>
    <property type="molecule type" value="Genomic_DNA"/>
</dbReference>
<reference evidence="1 2" key="1">
    <citation type="submission" date="2016-02" db="EMBL/GenBank/DDBJ databases">
        <title>Genome sequence of Clostridium colicanis DSM 13634.</title>
        <authorList>
            <person name="Poehlein A."/>
            <person name="Daniel R."/>
        </authorList>
    </citation>
    <scope>NUCLEOTIDE SEQUENCE [LARGE SCALE GENOMIC DNA]</scope>
    <source>
        <strain evidence="1 2">DSM 13634</strain>
    </source>
</reference>
<evidence type="ECO:0000313" key="2">
    <source>
        <dbReference type="Proteomes" id="UP000075374"/>
    </source>
</evidence>
<comment type="caution">
    <text evidence="1">The sequence shown here is derived from an EMBL/GenBank/DDBJ whole genome shotgun (WGS) entry which is preliminary data.</text>
</comment>
<name>A0A151ALU8_9CLOT</name>
<proteinExistence type="predicted"/>
<keyword evidence="2" id="KW-1185">Reference proteome</keyword>
<gene>
    <name evidence="1" type="ORF">CLCOL_21050</name>
</gene>